<proteinExistence type="predicted"/>
<feature type="domain" description="Thiaminase-2/PQQC" evidence="1">
    <location>
        <begin position="362"/>
        <end position="587"/>
    </location>
</feature>
<dbReference type="InterPro" id="IPR004305">
    <property type="entry name" value="Thiaminase-2/PQQC"/>
</dbReference>
<dbReference type="SUPFAM" id="SSF53613">
    <property type="entry name" value="Ribokinase-like"/>
    <property type="match status" value="1"/>
</dbReference>
<dbReference type="Gene3D" id="1.20.910.10">
    <property type="entry name" value="Heme oxygenase-like"/>
    <property type="match status" value="1"/>
</dbReference>
<dbReference type="AlphaFoldDB" id="A0A9P8AI14"/>
<dbReference type="EMBL" id="JAHMUF010000016">
    <property type="protein sequence ID" value="KAG7192674.1"/>
    <property type="molecule type" value="Genomic_DNA"/>
</dbReference>
<dbReference type="Pfam" id="PF08543">
    <property type="entry name" value="Phos_pyr_kin"/>
    <property type="match status" value="1"/>
</dbReference>
<dbReference type="RefSeq" id="XP_043048224.1">
    <property type="nucleotide sequence ID" value="XM_043192252.1"/>
</dbReference>
<dbReference type="Pfam" id="PF03070">
    <property type="entry name" value="TENA_THI-4"/>
    <property type="match status" value="1"/>
</dbReference>
<keyword evidence="4" id="KW-1185">Reference proteome</keyword>
<organism evidence="3 4">
    <name type="scientific">Scheffersomyces spartinae</name>
    <dbReference type="NCBI Taxonomy" id="45513"/>
    <lineage>
        <taxon>Eukaryota</taxon>
        <taxon>Fungi</taxon>
        <taxon>Dikarya</taxon>
        <taxon>Ascomycota</taxon>
        <taxon>Saccharomycotina</taxon>
        <taxon>Pichiomycetes</taxon>
        <taxon>Debaryomycetaceae</taxon>
        <taxon>Scheffersomyces</taxon>
    </lineage>
</organism>
<dbReference type="SUPFAM" id="SSF48613">
    <property type="entry name" value="Heme oxygenase-like"/>
    <property type="match status" value="1"/>
</dbReference>
<dbReference type="OrthoDB" id="10028886at2759"/>
<sequence length="590" mass="65724">MTATIRRKLRHDINPNKAMLPAVLTVAGSDCSGGAGIEADLKTLAAHKVYGLTCITALTAQNTTGVGSFIETPRDHLFKMFEMNFEDFVEGYESPPLKVLKTGMLTEAGVAVVTEKISVLKSKGIKLVVDPVMVSTSGCKLSEDKTIVNCIRELLPESDLVTPNYKEAVKLLRIVSELGKKEETFIEPKITLVDDFVQFVIQLQRQLKCKNLLVKGGHIPWDTIADCPYSGPAEDIPESRTDTISMLDILYESESDTVTVYESRYINTKDSHGTGCTLASAIAANLALGNTIPDSVGCAVDYVHQGMNSIRPHLGHGNGPINHNVTPETVSPEKVVNNEVTPETALNPPVTGPSVLDYFINHPKVAAIWKQYTNHRFLHQLARNQLDYNRFIYFLKQDYHYLINYAQVHAHAAAVAPTYEQTHAHALIIGDIVQEIERHKEKLCHKYDIVYERDMDLDIELKKGKACEAYCNYLLDIAGTGDFVAIKVALAPCLHGYRYGGEYAKHIRNGVKSTTNDEWKVTELEAKVYGDWIDDYNSEWYHKAHLEGMKSLDVLVSASETSEARLEYLAGIFSDVSLLEVAFWDEVIKE</sequence>
<evidence type="ECO:0008006" key="5">
    <source>
        <dbReference type="Google" id="ProtNLM"/>
    </source>
</evidence>
<evidence type="ECO:0000313" key="3">
    <source>
        <dbReference type="EMBL" id="KAG7192674.1"/>
    </source>
</evidence>
<accession>A0A9P8AI14</accession>
<dbReference type="GO" id="GO:0009228">
    <property type="term" value="P:thiamine biosynthetic process"/>
    <property type="evidence" value="ECO:0007669"/>
    <property type="project" value="InterPro"/>
</dbReference>
<feature type="domain" description="Pyridoxamine kinase/Phosphomethylpyrimidine kinase" evidence="2">
    <location>
        <begin position="30"/>
        <end position="322"/>
    </location>
</feature>
<dbReference type="PANTHER" id="PTHR20858:SF17">
    <property type="entry name" value="HYDROXYMETHYLPYRIMIDINE_PHOSPHOMETHYLPYRIMIDINE KINASE THI20-RELATED"/>
    <property type="match status" value="1"/>
</dbReference>
<dbReference type="PANTHER" id="PTHR20858">
    <property type="entry name" value="PHOSPHOMETHYLPYRIMIDINE KINASE"/>
    <property type="match status" value="1"/>
</dbReference>
<dbReference type="GO" id="GO:0008972">
    <property type="term" value="F:phosphomethylpyrimidine kinase activity"/>
    <property type="evidence" value="ECO:0007669"/>
    <property type="project" value="InterPro"/>
</dbReference>
<dbReference type="InterPro" id="IPR016084">
    <property type="entry name" value="Haem_Oase-like_multi-hlx"/>
</dbReference>
<dbReference type="GO" id="GO:0005829">
    <property type="term" value="C:cytosol"/>
    <property type="evidence" value="ECO:0007669"/>
    <property type="project" value="TreeGrafter"/>
</dbReference>
<evidence type="ECO:0000259" key="2">
    <source>
        <dbReference type="Pfam" id="PF08543"/>
    </source>
</evidence>
<dbReference type="Gene3D" id="3.40.1190.20">
    <property type="match status" value="1"/>
</dbReference>
<dbReference type="GeneID" id="66114829"/>
<comment type="caution">
    <text evidence="3">The sequence shown here is derived from an EMBL/GenBank/DDBJ whole genome shotgun (WGS) entry which is preliminary data.</text>
</comment>
<dbReference type="CDD" id="cd19367">
    <property type="entry name" value="TenA_C_ScTHI20-like"/>
    <property type="match status" value="1"/>
</dbReference>
<evidence type="ECO:0000259" key="1">
    <source>
        <dbReference type="Pfam" id="PF03070"/>
    </source>
</evidence>
<reference evidence="3" key="1">
    <citation type="submission" date="2021-03" db="EMBL/GenBank/DDBJ databases">
        <authorList>
            <person name="Palmer J.M."/>
        </authorList>
    </citation>
    <scope>NUCLEOTIDE SEQUENCE</scope>
    <source>
        <strain evidence="3">ARV_011</strain>
    </source>
</reference>
<dbReference type="CDD" id="cd01169">
    <property type="entry name" value="HMPP_kinase"/>
    <property type="match status" value="1"/>
</dbReference>
<dbReference type="InterPro" id="IPR013749">
    <property type="entry name" value="PM/HMP-P_kinase-1"/>
</dbReference>
<dbReference type="GO" id="GO:0008902">
    <property type="term" value="F:hydroxymethylpyrimidine kinase activity"/>
    <property type="evidence" value="ECO:0007669"/>
    <property type="project" value="TreeGrafter"/>
</dbReference>
<gene>
    <name evidence="3" type="ORF">KQ657_001455</name>
</gene>
<dbReference type="InterPro" id="IPR029056">
    <property type="entry name" value="Ribokinase-like"/>
</dbReference>
<dbReference type="Proteomes" id="UP000790833">
    <property type="component" value="Unassembled WGS sequence"/>
</dbReference>
<name>A0A9P8AI14_9ASCO</name>
<evidence type="ECO:0000313" key="4">
    <source>
        <dbReference type="Proteomes" id="UP000790833"/>
    </source>
</evidence>
<protein>
    <recommendedName>
        <fullName evidence="5">Phosphomethylpyrimidine kinase</fullName>
    </recommendedName>
</protein>
<dbReference type="InterPro" id="IPR004399">
    <property type="entry name" value="HMP/HMP-P_kinase_dom"/>
</dbReference>